<sequence>MQFSIMTRGYQTEEIKEKLVDLLSNSKTGLSGLEISERLSINRITATKYLNVFAAEGLIKQKNIGNVNLWFIEEGTEKFHFPEDFFKVKSKYFEHLTARKEKLAYNLVRNCFHSTTQPVKIITEIIVPAIQSVHDIFDQGKIGKSELNFLEKIISNSIQIINLENFEIDPKKNVIAISADHQSTLFSEAASASFHADGWQVYSLGDMSSSIDVLFDLDLQKFLTKVWKSGTGIMVIVVFSSTEESMKFFAESVNSIKLKSRRSLYLAICGDMKKNTEIQADLIDEDLEAILQWSQTTFESSVS</sequence>
<organism evidence="1">
    <name type="scientific">uncultured marine thaumarchaeote KM3_177_A10</name>
    <dbReference type="NCBI Taxonomy" id="1456058"/>
    <lineage>
        <taxon>Archaea</taxon>
        <taxon>Nitrososphaerota</taxon>
        <taxon>environmental samples</taxon>
    </lineage>
</organism>
<proteinExistence type="predicted"/>
<dbReference type="SUPFAM" id="SSF46785">
    <property type="entry name" value="Winged helix' DNA-binding domain"/>
    <property type="match status" value="1"/>
</dbReference>
<dbReference type="InterPro" id="IPR036390">
    <property type="entry name" value="WH_DNA-bd_sf"/>
</dbReference>
<reference evidence="1" key="1">
    <citation type="journal article" date="2014" name="Genome Biol. Evol.">
        <title>Pangenome evidence for extensive interdomain horizontal transfer affecting lineage core and shell genes in uncultured planktonic thaumarchaeota and euryarchaeota.</title>
        <authorList>
            <person name="Deschamps P."/>
            <person name="Zivanovic Y."/>
            <person name="Moreira D."/>
            <person name="Rodriguez-Valera F."/>
            <person name="Lopez-Garcia P."/>
        </authorList>
    </citation>
    <scope>NUCLEOTIDE SEQUENCE</scope>
</reference>
<protein>
    <submittedName>
        <fullName evidence="1">Putative transcriptional regulator</fullName>
    </submittedName>
</protein>
<dbReference type="AlphaFoldDB" id="A0A075GSY5"/>
<accession>A0A075GSY5</accession>
<name>A0A075GSY5_9ARCH</name>
<evidence type="ECO:0000313" key="1">
    <source>
        <dbReference type="EMBL" id="AIF04878.1"/>
    </source>
</evidence>
<dbReference type="EMBL" id="KF900722">
    <property type="protein sequence ID" value="AIF04878.1"/>
    <property type="molecule type" value="Genomic_DNA"/>
</dbReference>